<reference evidence="3 4" key="1">
    <citation type="submission" date="2019-02" db="EMBL/GenBank/DDBJ databases">
        <title>Kribbella capetownensis sp. nov. and Kribbella speibonae sp. nov., isolated from soil.</title>
        <authorList>
            <person name="Curtis S.M."/>
            <person name="Norton I."/>
            <person name="Everest G.J."/>
            <person name="Meyers P.R."/>
        </authorList>
    </citation>
    <scope>NUCLEOTIDE SEQUENCE [LARGE SCALE GENOMIC DNA]</scope>
    <source>
        <strain evidence="3 4">NRRL B-24813</strain>
    </source>
</reference>
<dbReference type="OrthoDB" id="3429567at2"/>
<dbReference type="SUPFAM" id="SSF52499">
    <property type="entry name" value="Isochorismatase-like hydrolases"/>
    <property type="match status" value="1"/>
</dbReference>
<protein>
    <submittedName>
        <fullName evidence="3">Isochorismatase family protein</fullName>
    </submittedName>
</protein>
<evidence type="ECO:0000256" key="1">
    <source>
        <dbReference type="ARBA" id="ARBA00022801"/>
    </source>
</evidence>
<dbReference type="RefSeq" id="WP_131349961.1">
    <property type="nucleotide sequence ID" value="NZ_SJKB01000001.1"/>
</dbReference>
<keyword evidence="4" id="KW-1185">Reference proteome</keyword>
<comment type="caution">
    <text evidence="3">The sequence shown here is derived from an EMBL/GenBank/DDBJ whole genome shotgun (WGS) entry which is preliminary data.</text>
</comment>
<name>A0A4R0KWQ7_9ACTN</name>
<dbReference type="Proteomes" id="UP000291144">
    <property type="component" value="Unassembled WGS sequence"/>
</dbReference>
<feature type="domain" description="Isochorismatase-like" evidence="2">
    <location>
        <begin position="10"/>
        <end position="148"/>
    </location>
</feature>
<evidence type="ECO:0000313" key="3">
    <source>
        <dbReference type="EMBL" id="TCC65523.1"/>
    </source>
</evidence>
<dbReference type="Pfam" id="PF00857">
    <property type="entry name" value="Isochorismatase"/>
    <property type="match status" value="1"/>
</dbReference>
<organism evidence="3 4">
    <name type="scientific">Kribbella pittospori</name>
    <dbReference type="NCBI Taxonomy" id="722689"/>
    <lineage>
        <taxon>Bacteria</taxon>
        <taxon>Bacillati</taxon>
        <taxon>Actinomycetota</taxon>
        <taxon>Actinomycetes</taxon>
        <taxon>Propionibacteriales</taxon>
        <taxon>Kribbellaceae</taxon>
        <taxon>Kribbella</taxon>
    </lineage>
</organism>
<dbReference type="InterPro" id="IPR050272">
    <property type="entry name" value="Isochorismatase-like_hydrls"/>
</dbReference>
<accession>A0A4R0KWQ7</accession>
<dbReference type="Gene3D" id="3.40.50.850">
    <property type="entry name" value="Isochorismatase-like"/>
    <property type="match status" value="1"/>
</dbReference>
<gene>
    <name evidence="3" type="ORF">E0H73_00845</name>
</gene>
<evidence type="ECO:0000313" key="4">
    <source>
        <dbReference type="Proteomes" id="UP000291144"/>
    </source>
</evidence>
<dbReference type="EMBL" id="SJKB01000001">
    <property type="protein sequence ID" value="TCC65523.1"/>
    <property type="molecule type" value="Genomic_DNA"/>
</dbReference>
<dbReference type="PANTHER" id="PTHR43540">
    <property type="entry name" value="PEROXYUREIDOACRYLATE/UREIDOACRYLATE AMIDOHYDROLASE-RELATED"/>
    <property type="match status" value="1"/>
</dbReference>
<dbReference type="GO" id="GO:0016787">
    <property type="term" value="F:hydrolase activity"/>
    <property type="evidence" value="ECO:0007669"/>
    <property type="project" value="UniProtKB-KW"/>
</dbReference>
<keyword evidence="1" id="KW-0378">Hydrolase</keyword>
<proteinExistence type="predicted"/>
<dbReference type="AlphaFoldDB" id="A0A4R0KWQ7"/>
<dbReference type="InterPro" id="IPR036380">
    <property type="entry name" value="Isochorismatase-like_sf"/>
</dbReference>
<evidence type="ECO:0000259" key="2">
    <source>
        <dbReference type="Pfam" id="PF00857"/>
    </source>
</evidence>
<dbReference type="PANTHER" id="PTHR43540:SF1">
    <property type="entry name" value="ISOCHORISMATASE HYDROLASE"/>
    <property type="match status" value="1"/>
</dbReference>
<sequence>MTDPVAPVDALILVDLQSAFVSGENAVPRADRLLDRTTQLLDRAREAAGAVVVHLQNDGAPGAADEPGTRGWELYLPVKSGPREQVIRKPRDDGFDSTPLGQLLIAAGVRSIAICGVMSEMCVQATARTALARGYRVVLPYDAHGTYDIPAVTGISDQVPAHVVSRVAAWSLGDEPESTVPAAAVTFS</sequence>
<dbReference type="InterPro" id="IPR000868">
    <property type="entry name" value="Isochorismatase-like_dom"/>
</dbReference>